<evidence type="ECO:0000256" key="1">
    <source>
        <dbReference type="ARBA" id="ARBA00005054"/>
    </source>
</evidence>
<dbReference type="NCBIfam" id="TIGR00639">
    <property type="entry name" value="PurN"/>
    <property type="match status" value="1"/>
</dbReference>
<gene>
    <name evidence="8" type="primary">PurN</name>
    <name evidence="6" type="synonym">purN</name>
    <name evidence="8" type="ordered locus">PTH_2543</name>
</gene>
<dbReference type="eggNOG" id="COG0299">
    <property type="taxonomic scope" value="Bacteria"/>
</dbReference>
<dbReference type="AlphaFoldDB" id="A5CZ48"/>
<reference evidence="9" key="1">
    <citation type="journal article" date="2008" name="Genome Res.">
        <title>The genome of Pelotomaculum thermopropionicum reveals niche-associated evolution in anaerobic microbiota.</title>
        <authorList>
            <person name="Kosaka T."/>
            <person name="Kato S."/>
            <person name="Shimoyama T."/>
            <person name="Ishii S."/>
            <person name="Abe T."/>
            <person name="Watanabe K."/>
        </authorList>
    </citation>
    <scope>NUCLEOTIDE SEQUENCE [LARGE SCALE GENOMIC DNA]</scope>
    <source>
        <strain evidence="9">DSM 13744 / JCM 10971 / SI</strain>
    </source>
</reference>
<feature type="domain" description="Formyl transferase N-terminal" evidence="7">
    <location>
        <begin position="5"/>
        <end position="184"/>
    </location>
</feature>
<dbReference type="PROSITE" id="PS00373">
    <property type="entry name" value="GART"/>
    <property type="match status" value="1"/>
</dbReference>
<evidence type="ECO:0000256" key="3">
    <source>
        <dbReference type="ARBA" id="ARBA00022755"/>
    </source>
</evidence>
<dbReference type="InterPro" id="IPR002376">
    <property type="entry name" value="Formyl_transf_N"/>
</dbReference>
<keyword evidence="3 6" id="KW-0658">Purine biosynthesis</keyword>
<protein>
    <recommendedName>
        <fullName evidence="6">Phosphoribosylglycinamide formyltransferase</fullName>
        <ecNumber evidence="6">2.1.2.2</ecNumber>
    </recommendedName>
    <alternativeName>
        <fullName evidence="6">5'-phosphoribosylglycinamide transformylase</fullName>
    </alternativeName>
    <alternativeName>
        <fullName evidence="6">GAR transformylase</fullName>
        <shortName evidence="6">GART</shortName>
    </alternativeName>
</protein>
<feature type="site" description="Raises pKa of active site His" evidence="6">
    <location>
        <position position="147"/>
    </location>
</feature>
<dbReference type="EMBL" id="AP009389">
    <property type="protein sequence ID" value="BAF60723.1"/>
    <property type="molecule type" value="Genomic_DNA"/>
</dbReference>
<dbReference type="EC" id="2.1.2.2" evidence="6"/>
<dbReference type="Proteomes" id="UP000006556">
    <property type="component" value="Chromosome"/>
</dbReference>
<proteinExistence type="inferred from homology"/>
<feature type="binding site" evidence="6">
    <location>
        <position position="109"/>
    </location>
    <ligand>
        <name>(6R)-10-formyltetrahydrofolate</name>
        <dbReference type="ChEBI" id="CHEBI:195366"/>
    </ligand>
</feature>
<dbReference type="FunFam" id="3.40.50.170:FF:000007">
    <property type="entry name" value="Phosphoribosylglycinamide formyltransferase"/>
    <property type="match status" value="1"/>
</dbReference>
<evidence type="ECO:0000256" key="2">
    <source>
        <dbReference type="ARBA" id="ARBA00022679"/>
    </source>
</evidence>
<dbReference type="GO" id="GO:0006189">
    <property type="term" value="P:'de novo' IMP biosynthetic process"/>
    <property type="evidence" value="ECO:0007669"/>
    <property type="project" value="UniProtKB-UniRule"/>
</dbReference>
<evidence type="ECO:0000313" key="8">
    <source>
        <dbReference type="EMBL" id="BAF60723.1"/>
    </source>
</evidence>
<accession>A5CZ48</accession>
<evidence type="ECO:0000313" key="9">
    <source>
        <dbReference type="Proteomes" id="UP000006556"/>
    </source>
</evidence>
<dbReference type="GO" id="GO:0004644">
    <property type="term" value="F:phosphoribosylglycinamide formyltransferase activity"/>
    <property type="evidence" value="ECO:0007669"/>
    <property type="project" value="UniProtKB-UniRule"/>
</dbReference>
<dbReference type="InterPro" id="IPR036477">
    <property type="entry name" value="Formyl_transf_N_sf"/>
</dbReference>
<organism evidence="8 9">
    <name type="scientific">Pelotomaculum thermopropionicum (strain DSM 13744 / JCM 10971 / SI)</name>
    <dbReference type="NCBI Taxonomy" id="370438"/>
    <lineage>
        <taxon>Bacteria</taxon>
        <taxon>Bacillati</taxon>
        <taxon>Bacillota</taxon>
        <taxon>Clostridia</taxon>
        <taxon>Eubacteriales</taxon>
        <taxon>Desulfotomaculaceae</taxon>
        <taxon>Pelotomaculum</taxon>
    </lineage>
</organism>
<dbReference type="SUPFAM" id="SSF53328">
    <property type="entry name" value="Formyltransferase"/>
    <property type="match status" value="1"/>
</dbReference>
<keyword evidence="9" id="KW-1185">Reference proteome</keyword>
<dbReference type="KEGG" id="pth:PTH_2543"/>
<feature type="binding site" evidence="6">
    <location>
        <begin position="14"/>
        <end position="16"/>
    </location>
    <ligand>
        <name>N(1)-(5-phospho-beta-D-ribosyl)glycinamide</name>
        <dbReference type="ChEBI" id="CHEBI:143788"/>
    </ligand>
</feature>
<feature type="binding site" evidence="6">
    <location>
        <begin position="92"/>
        <end position="95"/>
    </location>
    <ligand>
        <name>(6R)-10-formyltetrahydrofolate</name>
        <dbReference type="ChEBI" id="CHEBI:195366"/>
    </ligand>
</feature>
<comment type="catalytic activity">
    <reaction evidence="5 6">
        <text>N(1)-(5-phospho-beta-D-ribosyl)glycinamide + (6R)-10-formyltetrahydrofolate = N(2)-formyl-N(1)-(5-phospho-beta-D-ribosyl)glycinamide + (6S)-5,6,7,8-tetrahydrofolate + H(+)</text>
        <dbReference type="Rhea" id="RHEA:15053"/>
        <dbReference type="ChEBI" id="CHEBI:15378"/>
        <dbReference type="ChEBI" id="CHEBI:57453"/>
        <dbReference type="ChEBI" id="CHEBI:143788"/>
        <dbReference type="ChEBI" id="CHEBI:147286"/>
        <dbReference type="ChEBI" id="CHEBI:195366"/>
        <dbReference type="EC" id="2.1.2.2"/>
    </reaction>
</comment>
<keyword evidence="2 6" id="KW-0808">Transferase</keyword>
<comment type="function">
    <text evidence="6">Catalyzes the transfer of a formyl group from 10-formyltetrahydrofolate to 5-phospho-ribosyl-glycinamide (GAR), producing 5-phospho-ribosyl-N-formylglycinamide (FGAR) and tetrahydrofolate.</text>
</comment>
<dbReference type="GO" id="GO:0005737">
    <property type="term" value="C:cytoplasm"/>
    <property type="evidence" value="ECO:0007669"/>
    <property type="project" value="TreeGrafter"/>
</dbReference>
<dbReference type="PANTHER" id="PTHR43369:SF2">
    <property type="entry name" value="PHOSPHORIBOSYLGLYCINAMIDE FORMYLTRANSFERASE"/>
    <property type="match status" value="1"/>
</dbReference>
<evidence type="ECO:0000259" key="7">
    <source>
        <dbReference type="Pfam" id="PF00551"/>
    </source>
</evidence>
<dbReference type="InterPro" id="IPR001555">
    <property type="entry name" value="GART_AS"/>
</dbReference>
<dbReference type="Gene3D" id="3.40.50.170">
    <property type="entry name" value="Formyl transferase, N-terminal domain"/>
    <property type="match status" value="1"/>
</dbReference>
<feature type="active site" description="Proton donor" evidence="6">
    <location>
        <position position="111"/>
    </location>
</feature>
<dbReference type="STRING" id="370438.PTH_2543"/>
<comment type="similarity">
    <text evidence="4 6">Belongs to the GART family.</text>
</comment>
<dbReference type="InterPro" id="IPR004607">
    <property type="entry name" value="GART"/>
</dbReference>
<dbReference type="UniPathway" id="UPA00074">
    <property type="reaction ID" value="UER00126"/>
</dbReference>
<comment type="pathway">
    <text evidence="1 6">Purine metabolism; IMP biosynthesis via de novo pathway; N(2)-formyl-N(1)-(5-phospho-D-ribosyl)glycinamide from N(1)-(5-phospho-D-ribosyl)glycinamide (10-formyl THF route): step 1/1.</text>
</comment>
<feature type="binding site" evidence="6">
    <location>
        <position position="67"/>
    </location>
    <ligand>
        <name>(6R)-10-formyltetrahydrofolate</name>
        <dbReference type="ChEBI" id="CHEBI:195366"/>
    </ligand>
</feature>
<dbReference type="Pfam" id="PF00551">
    <property type="entry name" value="Formyl_trans_N"/>
    <property type="match status" value="1"/>
</dbReference>
<dbReference type="PANTHER" id="PTHR43369">
    <property type="entry name" value="PHOSPHORIBOSYLGLYCINAMIDE FORMYLTRANSFERASE"/>
    <property type="match status" value="1"/>
</dbReference>
<name>A5CZ48_PELTS</name>
<sequence>MKKLRLGVMASGRGSNLQAIMDAAAAGRIDAEVAVVISDKEDAFALERARKAGIPAEFVDPGKFNSKEDYEKVLVDILNRYEVGLVCLAGYMRIVGRVMLEAFPNRIMNIHPALLPSFPGLHGQRQAWEYGVKISGCTVHFVDEGIDTGPIIIQAAVPVLEGDDVDTLAARILEQEHRIYPQAIQLFASGRLQINGRKVSIKEEQPSS</sequence>
<dbReference type="HOGENOM" id="CLU_038395_1_0_9"/>
<dbReference type="CDD" id="cd08645">
    <property type="entry name" value="FMT_core_GART"/>
    <property type="match status" value="1"/>
</dbReference>
<evidence type="ECO:0000256" key="5">
    <source>
        <dbReference type="ARBA" id="ARBA00047664"/>
    </source>
</evidence>
<evidence type="ECO:0000256" key="6">
    <source>
        <dbReference type="HAMAP-Rule" id="MF_01930"/>
    </source>
</evidence>
<dbReference type="HAMAP" id="MF_01930">
    <property type="entry name" value="PurN"/>
    <property type="match status" value="1"/>
</dbReference>
<evidence type="ECO:0000256" key="4">
    <source>
        <dbReference type="ARBA" id="ARBA00038440"/>
    </source>
</evidence>